<organism evidence="6 7">
    <name type="scientific">Marinomonas polaris DSM 16579</name>
    <dbReference type="NCBI Taxonomy" id="1122206"/>
    <lineage>
        <taxon>Bacteria</taxon>
        <taxon>Pseudomonadati</taxon>
        <taxon>Pseudomonadota</taxon>
        <taxon>Gammaproteobacteria</taxon>
        <taxon>Oceanospirillales</taxon>
        <taxon>Oceanospirillaceae</taxon>
        <taxon>Marinomonas</taxon>
    </lineage>
</organism>
<proteinExistence type="inferred from homology"/>
<gene>
    <name evidence="6" type="ORF">SAMN02745753_00674</name>
</gene>
<dbReference type="FunFam" id="3.40.309.10:FF:000009">
    <property type="entry name" value="Aldehyde dehydrogenase A"/>
    <property type="match status" value="1"/>
</dbReference>
<name>A0A1M4VJH6_9GAMM</name>
<keyword evidence="2 4" id="KW-0560">Oxidoreductase</keyword>
<evidence type="ECO:0000313" key="7">
    <source>
        <dbReference type="Proteomes" id="UP000184517"/>
    </source>
</evidence>
<comment type="similarity">
    <text evidence="1 4">Belongs to the aldehyde dehydrogenase family.</text>
</comment>
<evidence type="ECO:0000256" key="3">
    <source>
        <dbReference type="PROSITE-ProRule" id="PRU10007"/>
    </source>
</evidence>
<dbReference type="InterPro" id="IPR016162">
    <property type="entry name" value="Ald_DH_N"/>
</dbReference>
<dbReference type="Gene3D" id="3.40.605.10">
    <property type="entry name" value="Aldehyde Dehydrogenase, Chain A, domain 1"/>
    <property type="match status" value="1"/>
</dbReference>
<evidence type="ECO:0000259" key="5">
    <source>
        <dbReference type="Pfam" id="PF00171"/>
    </source>
</evidence>
<dbReference type="EMBL" id="FQVF01000003">
    <property type="protein sequence ID" value="SHE69151.1"/>
    <property type="molecule type" value="Genomic_DNA"/>
</dbReference>
<evidence type="ECO:0000256" key="1">
    <source>
        <dbReference type="ARBA" id="ARBA00009986"/>
    </source>
</evidence>
<dbReference type="InterPro" id="IPR044086">
    <property type="entry name" value="LUC3-like"/>
</dbReference>
<dbReference type="FunFam" id="3.40.605.10:FF:000007">
    <property type="entry name" value="NAD/NADP-dependent betaine aldehyde dehydrogenase"/>
    <property type="match status" value="1"/>
</dbReference>
<keyword evidence="7" id="KW-1185">Reference proteome</keyword>
<sequence>MNSSISNRADDASFDVLNPSTGQIVGHTANMGNDELNIAVESAKTAFLSWSSLADDELKERCLAITKKIEDHSEELAKLITLEQGKPLNGLGSRWEIGAAVAWAGYTSNLSIPVKVLQDNEDGKVELHRKPLGVIGSITPWNFPVLIAIWHVIPALRTGNTVVIKPSPNTPLSTIRLIEIMQEVLPPGVVNVVTGDDKEFNLGAAMSAHPDIRKIVFTGSCATGKKVMKSAADSMKRLTLELGGNDAGIVLPDVDPNAIAEGLFWGAFINNGQTCAAMKRLYVHESVYDAVCESLVEFAKKIPVGDGMNESSILGPIQNKAQFDKVSRLISEAKEQGKVLLGGEPGKGLFYPPTIISDLKNGDSLVDEEQFGPVLPIVKYSNLDEAIRLANDSPNGLGGSIWSSNIEAAKSIANRLECGSVWINKHGAIQPNAPFGGVKSSGIGVEFSDEGLIEYTDIQVIFS</sequence>
<dbReference type="Gene3D" id="3.40.309.10">
    <property type="entry name" value="Aldehyde Dehydrogenase, Chain A, domain 2"/>
    <property type="match status" value="1"/>
</dbReference>
<dbReference type="InterPro" id="IPR016163">
    <property type="entry name" value="Ald_DH_C"/>
</dbReference>
<dbReference type="InterPro" id="IPR015590">
    <property type="entry name" value="Aldehyde_DH_dom"/>
</dbReference>
<dbReference type="STRING" id="1122206.SAMN02745753_00674"/>
<evidence type="ECO:0000256" key="2">
    <source>
        <dbReference type="ARBA" id="ARBA00023002"/>
    </source>
</evidence>
<dbReference type="SUPFAM" id="SSF53720">
    <property type="entry name" value="ALDH-like"/>
    <property type="match status" value="1"/>
</dbReference>
<accession>A0A1M4VJH6</accession>
<reference evidence="7" key="1">
    <citation type="submission" date="2016-11" db="EMBL/GenBank/DDBJ databases">
        <authorList>
            <person name="Varghese N."/>
            <person name="Submissions S."/>
        </authorList>
    </citation>
    <scope>NUCLEOTIDE SEQUENCE [LARGE SCALE GENOMIC DNA]</scope>
    <source>
        <strain evidence="7">DSM 16579</strain>
    </source>
</reference>
<dbReference type="PROSITE" id="PS00687">
    <property type="entry name" value="ALDEHYDE_DEHYDR_GLU"/>
    <property type="match status" value="1"/>
</dbReference>
<dbReference type="Proteomes" id="UP000184517">
    <property type="component" value="Unassembled WGS sequence"/>
</dbReference>
<dbReference type="InterPro" id="IPR016161">
    <property type="entry name" value="Ald_DH/histidinol_DH"/>
</dbReference>
<evidence type="ECO:0000256" key="4">
    <source>
        <dbReference type="RuleBase" id="RU003345"/>
    </source>
</evidence>
<dbReference type="RefSeq" id="WP_139248829.1">
    <property type="nucleotide sequence ID" value="NZ_FQVF01000003.1"/>
</dbReference>
<dbReference type="PROSITE" id="PS00070">
    <property type="entry name" value="ALDEHYDE_DEHYDR_CYS"/>
    <property type="match status" value="1"/>
</dbReference>
<dbReference type="PANTHER" id="PTHR11699">
    <property type="entry name" value="ALDEHYDE DEHYDROGENASE-RELATED"/>
    <property type="match status" value="1"/>
</dbReference>
<evidence type="ECO:0000313" key="6">
    <source>
        <dbReference type="EMBL" id="SHE69151.1"/>
    </source>
</evidence>
<feature type="active site" evidence="3">
    <location>
        <position position="241"/>
    </location>
</feature>
<dbReference type="CDD" id="cd07106">
    <property type="entry name" value="ALDH_AldA-AAD23400"/>
    <property type="match status" value="1"/>
</dbReference>
<dbReference type="InterPro" id="IPR016160">
    <property type="entry name" value="Ald_DH_CS_CYS"/>
</dbReference>
<dbReference type="InterPro" id="IPR029510">
    <property type="entry name" value="Ald_DH_CS_GLU"/>
</dbReference>
<dbReference type="GO" id="GO:0016620">
    <property type="term" value="F:oxidoreductase activity, acting on the aldehyde or oxo group of donors, NAD or NADP as acceptor"/>
    <property type="evidence" value="ECO:0007669"/>
    <property type="project" value="InterPro"/>
</dbReference>
<dbReference type="OrthoDB" id="9812625at2"/>
<dbReference type="Pfam" id="PF00171">
    <property type="entry name" value="Aldedh"/>
    <property type="match status" value="1"/>
</dbReference>
<dbReference type="AlphaFoldDB" id="A0A1M4VJH6"/>
<feature type="domain" description="Aldehyde dehydrogenase" evidence="5">
    <location>
        <begin position="11"/>
        <end position="460"/>
    </location>
</feature>
<protein>
    <submittedName>
        <fullName evidence="6">Acyl-CoA reductase</fullName>
    </submittedName>
</protein>